<protein>
    <recommendedName>
        <fullName evidence="4">Dirigent protein</fullName>
    </recommendedName>
</protein>
<dbReference type="GO" id="GO:0048046">
    <property type="term" value="C:apoplast"/>
    <property type="evidence" value="ECO:0007669"/>
    <property type="project" value="UniProtKB-SubCell"/>
</dbReference>
<accession>W1PG33</accession>
<dbReference type="AlphaFoldDB" id="W1PG33"/>
<comment type="function">
    <text evidence="4">Dirigent proteins impart stereoselectivity on the phenoxy radical-coupling reaction, yielding optically active lignans from two molecules of coniferyl alcohol in the biosynthesis of lignans, flavonolignans, and alkaloids and thus plays a central role in plant secondary metabolism.</text>
</comment>
<dbReference type="Gene3D" id="2.40.480.10">
    <property type="entry name" value="Allene oxide cyclase-like"/>
    <property type="match status" value="1"/>
</dbReference>
<evidence type="ECO:0000256" key="3">
    <source>
        <dbReference type="ARBA" id="ARBA00022525"/>
    </source>
</evidence>
<evidence type="ECO:0000256" key="2">
    <source>
        <dbReference type="ARBA" id="ARBA00011738"/>
    </source>
</evidence>
<keyword evidence="4" id="KW-0052">Apoplast</keyword>
<dbReference type="Proteomes" id="UP000017836">
    <property type="component" value="Unassembled WGS sequence"/>
</dbReference>
<dbReference type="Gramene" id="ERN08962">
    <property type="protein sequence ID" value="ERN08962"/>
    <property type="gene ID" value="AMTR_s00547p00000030"/>
</dbReference>
<keyword evidence="3 4" id="KW-0964">Secreted</keyword>
<comment type="subunit">
    <text evidence="2 4">Homodimer.</text>
</comment>
<evidence type="ECO:0000256" key="4">
    <source>
        <dbReference type="RuleBase" id="RU363099"/>
    </source>
</evidence>
<organism evidence="5 6">
    <name type="scientific">Amborella trichopoda</name>
    <dbReference type="NCBI Taxonomy" id="13333"/>
    <lineage>
        <taxon>Eukaryota</taxon>
        <taxon>Viridiplantae</taxon>
        <taxon>Streptophyta</taxon>
        <taxon>Embryophyta</taxon>
        <taxon>Tracheophyta</taxon>
        <taxon>Spermatophyta</taxon>
        <taxon>Magnoliopsida</taxon>
        <taxon>Amborellales</taxon>
        <taxon>Amborellaceae</taxon>
        <taxon>Amborella</taxon>
    </lineage>
</organism>
<dbReference type="EMBL" id="KI393166">
    <property type="protein sequence ID" value="ERN08962.1"/>
    <property type="molecule type" value="Genomic_DNA"/>
</dbReference>
<dbReference type="GO" id="GO:0009699">
    <property type="term" value="P:phenylpropanoid biosynthetic process"/>
    <property type="evidence" value="ECO:0007669"/>
    <property type="project" value="UniProtKB-ARBA"/>
</dbReference>
<dbReference type="HOGENOM" id="CLU_087111_5_0_1"/>
<feature type="non-terminal residue" evidence="5">
    <location>
        <position position="97"/>
    </location>
</feature>
<dbReference type="PANTHER" id="PTHR21495">
    <property type="entry name" value="NUCLEOPORIN-RELATED"/>
    <property type="match status" value="1"/>
</dbReference>
<sequence length="97" mass="10260">MIDDPLTEGPTLSSKLLGSAQGFYASAGLEEFGYLMTLNYVFVEGKYKGSAVSILGRNPVLNEVREMGVVGGSAAFRFARGYALAKTHSFNATTGDA</sequence>
<proteinExistence type="inferred from homology"/>
<reference evidence="6" key="1">
    <citation type="journal article" date="2013" name="Science">
        <title>The Amborella genome and the evolution of flowering plants.</title>
        <authorList>
            <consortium name="Amborella Genome Project"/>
        </authorList>
    </citation>
    <scope>NUCLEOTIDE SEQUENCE [LARGE SCALE GENOMIC DNA]</scope>
</reference>
<evidence type="ECO:0000256" key="1">
    <source>
        <dbReference type="ARBA" id="ARBA00010746"/>
    </source>
</evidence>
<name>W1PG33_AMBTC</name>
<dbReference type="Pfam" id="PF03018">
    <property type="entry name" value="Dirigent"/>
    <property type="match status" value="1"/>
</dbReference>
<dbReference type="InterPro" id="IPR004265">
    <property type="entry name" value="Dirigent"/>
</dbReference>
<dbReference type="OMA" id="SHNSMEM"/>
<keyword evidence="6" id="KW-1185">Reference proteome</keyword>
<comment type="subcellular location">
    <subcellularLocation>
        <location evidence="4">Secreted</location>
        <location evidence="4">Extracellular space</location>
        <location evidence="4">Apoplast</location>
    </subcellularLocation>
</comment>
<evidence type="ECO:0000313" key="6">
    <source>
        <dbReference type="Proteomes" id="UP000017836"/>
    </source>
</evidence>
<dbReference type="InterPro" id="IPR044859">
    <property type="entry name" value="Allene_oxi_cyc_Dirigent"/>
</dbReference>
<comment type="similarity">
    <text evidence="1 4">Belongs to the plant dirigent protein family.</text>
</comment>
<gene>
    <name evidence="5" type="ORF">AMTR_s00547p00000030</name>
</gene>
<evidence type="ECO:0000313" key="5">
    <source>
        <dbReference type="EMBL" id="ERN08962.1"/>
    </source>
</evidence>